<dbReference type="PRINTS" id="PR00126">
    <property type="entry name" value="ATPASEGAMMA"/>
</dbReference>
<evidence type="ECO:0000313" key="12">
    <source>
        <dbReference type="Proteomes" id="UP001298753"/>
    </source>
</evidence>
<evidence type="ECO:0000256" key="1">
    <source>
        <dbReference type="ARBA" id="ARBA00003456"/>
    </source>
</evidence>
<dbReference type="HAMAP" id="MF_00815">
    <property type="entry name" value="ATP_synth_gamma_bact"/>
    <property type="match status" value="1"/>
</dbReference>
<evidence type="ECO:0000256" key="7">
    <source>
        <dbReference type="ARBA" id="ARBA00023136"/>
    </source>
</evidence>
<keyword evidence="4 10" id="KW-0813">Transport</keyword>
<keyword evidence="12" id="KW-1185">Reference proteome</keyword>
<comment type="function">
    <text evidence="1 10">Produces ATP from ADP in the presence of a proton gradient across the membrane. The gamma chain is believed to be important in regulating ATPase activity and the flow of protons through the CF(0) complex.</text>
</comment>
<evidence type="ECO:0000256" key="9">
    <source>
        <dbReference type="ARBA" id="ARBA00023310"/>
    </source>
</evidence>
<evidence type="ECO:0000256" key="4">
    <source>
        <dbReference type="ARBA" id="ARBA00022448"/>
    </source>
</evidence>
<proteinExistence type="inferred from homology"/>
<dbReference type="Pfam" id="PF00231">
    <property type="entry name" value="ATP-synt"/>
    <property type="match status" value="1"/>
</dbReference>
<dbReference type="GO" id="GO:0045259">
    <property type="term" value="C:proton-transporting ATP synthase complex"/>
    <property type="evidence" value="ECO:0007669"/>
    <property type="project" value="UniProtKB-KW"/>
</dbReference>
<dbReference type="Gene3D" id="3.40.1380.10">
    <property type="match status" value="1"/>
</dbReference>
<dbReference type="NCBIfam" id="TIGR01146">
    <property type="entry name" value="ATPsyn_F1gamma"/>
    <property type="match status" value="1"/>
</dbReference>
<dbReference type="GO" id="GO:0005524">
    <property type="term" value="F:ATP binding"/>
    <property type="evidence" value="ECO:0007669"/>
    <property type="project" value="UniProtKB-UniRule"/>
</dbReference>
<dbReference type="GO" id="GO:0042777">
    <property type="term" value="P:proton motive force-driven plasma membrane ATP synthesis"/>
    <property type="evidence" value="ECO:0007669"/>
    <property type="project" value="UniProtKB-UniRule"/>
</dbReference>
<comment type="similarity">
    <text evidence="3 10">Belongs to the ATPase gamma chain family.</text>
</comment>
<comment type="caution">
    <text evidence="11">The sequence shown here is derived from an EMBL/GenBank/DDBJ whole genome shotgun (WGS) entry which is preliminary data.</text>
</comment>
<dbReference type="Gene3D" id="1.10.287.80">
    <property type="entry name" value="ATP synthase, gamma subunit, helix hairpin domain"/>
    <property type="match status" value="1"/>
</dbReference>
<evidence type="ECO:0000256" key="5">
    <source>
        <dbReference type="ARBA" id="ARBA00022781"/>
    </source>
</evidence>
<dbReference type="SUPFAM" id="SSF52943">
    <property type="entry name" value="ATP synthase (F1-ATPase), gamma subunit"/>
    <property type="match status" value="1"/>
</dbReference>
<dbReference type="EMBL" id="JAJEPX010000008">
    <property type="protein sequence ID" value="MCC2176365.1"/>
    <property type="molecule type" value="Genomic_DNA"/>
</dbReference>
<dbReference type="PANTHER" id="PTHR11693:SF22">
    <property type="entry name" value="ATP SYNTHASE SUBUNIT GAMMA, MITOCHONDRIAL"/>
    <property type="match status" value="1"/>
</dbReference>
<dbReference type="CDD" id="cd12151">
    <property type="entry name" value="F1-ATPase_gamma"/>
    <property type="match status" value="1"/>
</dbReference>
<evidence type="ECO:0000256" key="6">
    <source>
        <dbReference type="ARBA" id="ARBA00023065"/>
    </source>
</evidence>
<keyword evidence="8 10" id="KW-0139">CF(1)</keyword>
<evidence type="ECO:0000256" key="8">
    <source>
        <dbReference type="ARBA" id="ARBA00023196"/>
    </source>
</evidence>
<comment type="subunit">
    <text evidence="10">F-type ATPases have 2 components, CF(1) - the catalytic core - and CF(0) - the membrane proton channel. CF(1) has five subunits: alpha(3), beta(3), gamma(1), delta(1), epsilon(1). CF(0) has three main subunits: a, b and c.</text>
</comment>
<name>A0AAW4VY46_9FIRM</name>
<evidence type="ECO:0000313" key="11">
    <source>
        <dbReference type="EMBL" id="MCC2176365.1"/>
    </source>
</evidence>
<dbReference type="Proteomes" id="UP001298753">
    <property type="component" value="Unassembled WGS sequence"/>
</dbReference>
<evidence type="ECO:0000256" key="10">
    <source>
        <dbReference type="HAMAP-Rule" id="MF_00815"/>
    </source>
</evidence>
<evidence type="ECO:0000256" key="3">
    <source>
        <dbReference type="ARBA" id="ARBA00007681"/>
    </source>
</evidence>
<gene>
    <name evidence="10 11" type="primary">atpG</name>
    <name evidence="11" type="ORF">LKD22_04350</name>
</gene>
<reference evidence="11 12" key="1">
    <citation type="submission" date="2021-10" db="EMBL/GenBank/DDBJ databases">
        <title>Anaerobic single-cell dispensing facilitates the cultivation of human gut bacteria.</title>
        <authorList>
            <person name="Afrizal A."/>
        </authorList>
    </citation>
    <scope>NUCLEOTIDE SEQUENCE [LARGE SCALE GENOMIC DNA]</scope>
    <source>
        <strain evidence="11 12">CLA-AA-H270</strain>
    </source>
</reference>
<dbReference type="GO" id="GO:0005886">
    <property type="term" value="C:plasma membrane"/>
    <property type="evidence" value="ECO:0007669"/>
    <property type="project" value="UniProtKB-SubCell"/>
</dbReference>
<evidence type="ECO:0000256" key="2">
    <source>
        <dbReference type="ARBA" id="ARBA00004170"/>
    </source>
</evidence>
<dbReference type="InterPro" id="IPR000131">
    <property type="entry name" value="ATP_synth_F1_gsu"/>
</dbReference>
<organism evidence="11 12">
    <name type="scientific">Agathobaculum butyriciproducens</name>
    <dbReference type="NCBI Taxonomy" id="1628085"/>
    <lineage>
        <taxon>Bacteria</taxon>
        <taxon>Bacillati</taxon>
        <taxon>Bacillota</taxon>
        <taxon>Clostridia</taxon>
        <taxon>Eubacteriales</taxon>
        <taxon>Butyricicoccaceae</taxon>
        <taxon>Agathobaculum</taxon>
    </lineage>
</organism>
<sequence>MAGIKEIRTRIDSVQQTLKITNAMYLISSSKLRKARQQLNNVQPYFLKISSTIADILHHSPEIEHIYFDKRPEVKRRKSGYIVITGDKGLAGAYNHNVLRLAEKHLAQEDDPTLFLIGQMGRAYFAERDIRVDGEFMFTVQDPTIARARDIADIFIRLFREGQLDDVYVVYTEMVTPMRLEPRVQKLLPLDIDAFPWEPRPSEHGPYHQMVQYVPSADRVLEHLVPGYVKGELFGALVESFCAEQNARMTAMDSATDNARDMLKSLSLHYNRARQSAITQEITEIVGGTQGSAAETPQPRRPIPTRTVRFLADGRRA</sequence>
<accession>A0AAW4VY46</accession>
<keyword evidence="9 10" id="KW-0066">ATP synthesis</keyword>
<dbReference type="GeneID" id="98660438"/>
<keyword evidence="6 10" id="KW-0406">Ion transport</keyword>
<protein>
    <recommendedName>
        <fullName evidence="10">ATP synthase gamma chain</fullName>
    </recommendedName>
    <alternativeName>
        <fullName evidence="10">ATP synthase F1 sector gamma subunit</fullName>
    </alternativeName>
    <alternativeName>
        <fullName evidence="10">F-ATPase gamma subunit</fullName>
    </alternativeName>
</protein>
<keyword evidence="5 10" id="KW-0375">Hydrogen ion transport</keyword>
<dbReference type="RefSeq" id="WP_110436416.1">
    <property type="nucleotide sequence ID" value="NZ_DBEZDI010000060.1"/>
</dbReference>
<dbReference type="AlphaFoldDB" id="A0AAW4VY46"/>
<keyword evidence="10" id="KW-1003">Cell membrane</keyword>
<dbReference type="InterPro" id="IPR035968">
    <property type="entry name" value="ATP_synth_F1_ATPase_gsu"/>
</dbReference>
<comment type="subcellular location">
    <subcellularLocation>
        <location evidence="10">Cell membrane</location>
        <topology evidence="10">Peripheral membrane protein</topology>
    </subcellularLocation>
    <subcellularLocation>
        <location evidence="2">Membrane</location>
        <topology evidence="2">Peripheral membrane protein</topology>
    </subcellularLocation>
</comment>
<dbReference type="PANTHER" id="PTHR11693">
    <property type="entry name" value="ATP SYNTHASE GAMMA CHAIN"/>
    <property type="match status" value="1"/>
</dbReference>
<dbReference type="GO" id="GO:0046933">
    <property type="term" value="F:proton-transporting ATP synthase activity, rotational mechanism"/>
    <property type="evidence" value="ECO:0007669"/>
    <property type="project" value="UniProtKB-UniRule"/>
</dbReference>
<keyword evidence="7 10" id="KW-0472">Membrane</keyword>